<dbReference type="RefSeq" id="WP_072892936.1">
    <property type="nucleotide sequence ID" value="NZ_FQWZ01000001.1"/>
</dbReference>
<keyword evidence="1" id="KW-0812">Transmembrane</keyword>
<feature type="transmembrane region" description="Helical" evidence="1">
    <location>
        <begin position="258"/>
        <end position="284"/>
    </location>
</feature>
<evidence type="ECO:0000313" key="3">
    <source>
        <dbReference type="Proteomes" id="UP000199758"/>
    </source>
</evidence>
<dbReference type="EMBL" id="FQWZ01000001">
    <property type="protein sequence ID" value="SHG45864.1"/>
    <property type="molecule type" value="Genomic_DNA"/>
</dbReference>
<name>A0A1M5JZA4_9GAMM</name>
<dbReference type="InterPro" id="IPR029039">
    <property type="entry name" value="Flavoprotein-like_sf"/>
</dbReference>
<gene>
    <name evidence="2" type="ORF">SAMN04488068_0282</name>
</gene>
<dbReference type="Gene3D" id="3.40.50.360">
    <property type="match status" value="1"/>
</dbReference>
<accession>A0A1M5JZA4</accession>
<evidence type="ECO:0000256" key="1">
    <source>
        <dbReference type="SAM" id="Phobius"/>
    </source>
</evidence>
<keyword evidence="1" id="KW-0472">Membrane</keyword>
<reference evidence="2 3" key="1">
    <citation type="submission" date="2016-11" db="EMBL/GenBank/DDBJ databases">
        <authorList>
            <person name="Jaros S."/>
            <person name="Januszkiewicz K."/>
            <person name="Wedrychowicz H."/>
        </authorList>
    </citation>
    <scope>NUCLEOTIDE SEQUENCE [LARGE SCALE GENOMIC DNA]</scope>
    <source>
        <strain evidence="2 3">CGMCC 1.7049</strain>
    </source>
</reference>
<sequence>MKNVLVLYYSQTGQLERVLRSLMQPFEGDAGVRVHFQPIVPERVYPFPWPVVTFFDQFPECVQLVPPAVDLPGLDESIDYDLIVLGYQTWYLSPSLPATGLLKSRYAALLRDKPVVTVIGCRNMWYRGQLAVRQLIDAAGGRFAGIFVREDQGTRAETFITVTVWLLTGRRETWKGVLSPAGVSDAAIADSARFGRQLLDGLHDGRIDRGQAVFDGADSAPVDPHYVLTEEIGWRGFRLGAGIVRLAGGPGRWQRIPLLGLFALCLGIGIVTIVPFGLVALAVFKRSARYQRWLDQQIRYLQGDDLPRAG</sequence>
<protein>
    <recommendedName>
        <fullName evidence="4">Dialkylrecorsinol condensing enzyme</fullName>
    </recommendedName>
</protein>
<dbReference type="SUPFAM" id="SSF52218">
    <property type="entry name" value="Flavoproteins"/>
    <property type="match status" value="1"/>
</dbReference>
<dbReference type="AlphaFoldDB" id="A0A1M5JZA4"/>
<dbReference type="OrthoDB" id="4547866at2"/>
<evidence type="ECO:0000313" key="2">
    <source>
        <dbReference type="EMBL" id="SHG45864.1"/>
    </source>
</evidence>
<dbReference type="STRING" id="490188.SAMN04488068_0282"/>
<organism evidence="2 3">
    <name type="scientific">Hydrocarboniphaga daqingensis</name>
    <dbReference type="NCBI Taxonomy" id="490188"/>
    <lineage>
        <taxon>Bacteria</taxon>
        <taxon>Pseudomonadati</taxon>
        <taxon>Pseudomonadota</taxon>
        <taxon>Gammaproteobacteria</taxon>
        <taxon>Nevskiales</taxon>
        <taxon>Nevskiaceae</taxon>
        <taxon>Hydrocarboniphaga</taxon>
    </lineage>
</organism>
<dbReference type="Proteomes" id="UP000199758">
    <property type="component" value="Unassembled WGS sequence"/>
</dbReference>
<proteinExistence type="predicted"/>
<keyword evidence="1" id="KW-1133">Transmembrane helix</keyword>
<evidence type="ECO:0008006" key="4">
    <source>
        <dbReference type="Google" id="ProtNLM"/>
    </source>
</evidence>
<keyword evidence="3" id="KW-1185">Reference proteome</keyword>